<evidence type="ECO:0000313" key="3">
    <source>
        <dbReference type="Proteomes" id="UP001189429"/>
    </source>
</evidence>
<gene>
    <name evidence="2" type="ORF">PCOR1329_LOCUS76308</name>
</gene>
<accession>A0ABN9XFZ6</accession>
<dbReference type="Proteomes" id="UP001189429">
    <property type="component" value="Unassembled WGS sequence"/>
</dbReference>
<feature type="region of interest" description="Disordered" evidence="1">
    <location>
        <begin position="41"/>
        <end position="64"/>
    </location>
</feature>
<evidence type="ECO:0000313" key="2">
    <source>
        <dbReference type="EMBL" id="CAK0898466.1"/>
    </source>
</evidence>
<feature type="region of interest" description="Disordered" evidence="1">
    <location>
        <begin position="100"/>
        <end position="121"/>
    </location>
</feature>
<keyword evidence="3" id="KW-1185">Reference proteome</keyword>
<proteinExistence type="predicted"/>
<sequence>MWPAWARVGHARGQESFHLGLRGRVRQYLWRVASGCSTRGASLVSRSSSSSETEEESQFDPRGLQDSFQNMRIQSCVLPAPWYILSMRWMSVATRASGGCRSARPGAPAETAAGWRGPGAAMQEDPTRTCAFPTLPFFAC</sequence>
<feature type="non-terminal residue" evidence="2">
    <location>
        <position position="140"/>
    </location>
</feature>
<organism evidence="2 3">
    <name type="scientific">Prorocentrum cordatum</name>
    <dbReference type="NCBI Taxonomy" id="2364126"/>
    <lineage>
        <taxon>Eukaryota</taxon>
        <taxon>Sar</taxon>
        <taxon>Alveolata</taxon>
        <taxon>Dinophyceae</taxon>
        <taxon>Prorocentrales</taxon>
        <taxon>Prorocentraceae</taxon>
        <taxon>Prorocentrum</taxon>
    </lineage>
</organism>
<reference evidence="2" key="1">
    <citation type="submission" date="2023-10" db="EMBL/GenBank/DDBJ databases">
        <authorList>
            <person name="Chen Y."/>
            <person name="Shah S."/>
            <person name="Dougan E. K."/>
            <person name="Thang M."/>
            <person name="Chan C."/>
        </authorList>
    </citation>
    <scope>NUCLEOTIDE SEQUENCE [LARGE SCALE GENOMIC DNA]</scope>
</reference>
<protein>
    <submittedName>
        <fullName evidence="2">Uncharacterized protein</fullName>
    </submittedName>
</protein>
<comment type="caution">
    <text evidence="2">The sequence shown here is derived from an EMBL/GenBank/DDBJ whole genome shotgun (WGS) entry which is preliminary data.</text>
</comment>
<dbReference type="EMBL" id="CAUYUJ010020478">
    <property type="protein sequence ID" value="CAK0898466.1"/>
    <property type="molecule type" value="Genomic_DNA"/>
</dbReference>
<name>A0ABN9XFZ6_9DINO</name>
<evidence type="ECO:0000256" key="1">
    <source>
        <dbReference type="SAM" id="MobiDB-lite"/>
    </source>
</evidence>